<dbReference type="Gene3D" id="3.60.21.10">
    <property type="match status" value="1"/>
</dbReference>
<dbReference type="SUPFAM" id="SSF56300">
    <property type="entry name" value="Metallo-dependent phosphatases"/>
    <property type="match status" value="1"/>
</dbReference>
<dbReference type="GO" id="GO:0005737">
    <property type="term" value="C:cytoplasm"/>
    <property type="evidence" value="ECO:0007669"/>
    <property type="project" value="TreeGrafter"/>
</dbReference>
<accession>A0A239FQC9</accession>
<evidence type="ECO:0000259" key="1">
    <source>
        <dbReference type="Pfam" id="PF00149"/>
    </source>
</evidence>
<dbReference type="PANTHER" id="PTHR42850">
    <property type="entry name" value="METALLOPHOSPHOESTERASE"/>
    <property type="match status" value="1"/>
</dbReference>
<reference evidence="3" key="1">
    <citation type="submission" date="2017-06" db="EMBL/GenBank/DDBJ databases">
        <authorList>
            <person name="Varghese N."/>
            <person name="Submissions S."/>
        </authorList>
    </citation>
    <scope>NUCLEOTIDE SEQUENCE [LARGE SCALE GENOMIC DNA]</scope>
    <source>
        <strain evidence="3">LNB2</strain>
    </source>
</reference>
<dbReference type="GO" id="GO:0008803">
    <property type="term" value="F:bis(5'-nucleosyl)-tetraphosphatase (symmetrical) activity"/>
    <property type="evidence" value="ECO:0007669"/>
    <property type="project" value="TreeGrafter"/>
</dbReference>
<feature type="domain" description="Calcineurin-like phosphoesterase" evidence="1">
    <location>
        <begin position="30"/>
        <end position="216"/>
    </location>
</feature>
<dbReference type="PANTHER" id="PTHR42850:SF4">
    <property type="entry name" value="ZINC-DEPENDENT ENDOPOLYPHOSPHATASE"/>
    <property type="match status" value="1"/>
</dbReference>
<sequence>MPLCTMVLKRLFKLSRPSGRPEASLPAGRRVYAIGDVHGRLDLLDDLLAQIAQDDARRGSCETDIIMLGDLIDRGPESAGVVERLRLLASHGRRIRFLMGNHEEIFLKALGGDVQALRLLIKVGGKETALSYGITAEEYLACDFDELLILLQRKVPQSHVDFLSGFEDCIVLGDCIFVHAGLRPNLPIDEQRTSDLRWIRKEFIDSDADFGGLVIHGHNVTDEIDRRNNRIGIDTGAYASGRLTALGLEGSEQWSLVADEQAARLSA</sequence>
<dbReference type="EMBL" id="FZOS01000009">
    <property type="protein sequence ID" value="SNS58412.1"/>
    <property type="molecule type" value="Genomic_DNA"/>
</dbReference>
<dbReference type="GO" id="GO:0110154">
    <property type="term" value="P:RNA decapping"/>
    <property type="evidence" value="ECO:0007669"/>
    <property type="project" value="TreeGrafter"/>
</dbReference>
<evidence type="ECO:0000313" key="3">
    <source>
        <dbReference type="Proteomes" id="UP000198281"/>
    </source>
</evidence>
<proteinExistence type="predicted"/>
<dbReference type="Proteomes" id="UP000198281">
    <property type="component" value="Unassembled WGS sequence"/>
</dbReference>
<keyword evidence="3" id="KW-1185">Reference proteome</keyword>
<gene>
    <name evidence="2" type="ORF">SAMN06295912_109135</name>
</gene>
<protein>
    <submittedName>
        <fullName evidence="2">Serine/threonine protein phosphatase 1</fullName>
    </submittedName>
</protein>
<dbReference type="GO" id="GO:0016791">
    <property type="term" value="F:phosphatase activity"/>
    <property type="evidence" value="ECO:0007669"/>
    <property type="project" value="TreeGrafter"/>
</dbReference>
<name>A0A239FQC9_9SPHN</name>
<dbReference type="InterPro" id="IPR029052">
    <property type="entry name" value="Metallo-depent_PP-like"/>
</dbReference>
<evidence type="ECO:0000313" key="2">
    <source>
        <dbReference type="EMBL" id="SNS58412.1"/>
    </source>
</evidence>
<organism evidence="2 3">
    <name type="scientific">Edaphosphingomonas laterariae</name>
    <dbReference type="NCBI Taxonomy" id="861865"/>
    <lineage>
        <taxon>Bacteria</taxon>
        <taxon>Pseudomonadati</taxon>
        <taxon>Pseudomonadota</taxon>
        <taxon>Alphaproteobacteria</taxon>
        <taxon>Sphingomonadales</taxon>
        <taxon>Rhizorhabdaceae</taxon>
        <taxon>Edaphosphingomonas</taxon>
    </lineage>
</organism>
<dbReference type="InterPro" id="IPR004843">
    <property type="entry name" value="Calcineurin-like_PHP"/>
</dbReference>
<dbReference type="Pfam" id="PF00149">
    <property type="entry name" value="Metallophos"/>
    <property type="match status" value="1"/>
</dbReference>
<dbReference type="InterPro" id="IPR050126">
    <property type="entry name" value="Ap4A_hydrolase"/>
</dbReference>
<dbReference type="AlphaFoldDB" id="A0A239FQC9"/>